<dbReference type="Pfam" id="PF14522">
    <property type="entry name" value="Cytochrome_C7"/>
    <property type="match status" value="1"/>
</dbReference>
<name>A0A383E7V1_9ZZZZ</name>
<sequence length="204" mass="21877">MDILRALLPRLTGRQFAFITIPLILLGGATASAVAVLIFLGASGGTITPAPIQPIAYDHSIHAGDNAIACEFCHRGVSAGAHATIPSVEQCMFCHSVIGKDSPEIKVLLEKWESKEPIEWIRVHRLPDHVRFVHVAHIDANVPCATCHGDITKAKVVKQVNALNMGECMGCHRDTQNQPASSAAPADHVILKDSAPTDCTTCHK</sequence>
<proteinExistence type="predicted"/>
<dbReference type="Gene3D" id="3.90.10.10">
    <property type="entry name" value="Cytochrome C3"/>
    <property type="match status" value="2"/>
</dbReference>
<feature type="non-terminal residue" evidence="3">
    <location>
        <position position="204"/>
    </location>
</feature>
<accession>A0A383E7V1</accession>
<keyword evidence="1" id="KW-1133">Transmembrane helix</keyword>
<keyword evidence="1" id="KW-0812">Transmembrane</keyword>
<dbReference type="CDD" id="cd08168">
    <property type="entry name" value="Cytochrom_C3"/>
    <property type="match status" value="1"/>
</dbReference>
<dbReference type="PANTHER" id="PTHR39425">
    <property type="entry name" value="LIPOPROTEIN CYTOCHROME C"/>
    <property type="match status" value="1"/>
</dbReference>
<gene>
    <name evidence="3" type="ORF">METZ01_LOCUS505770</name>
</gene>
<organism evidence="3">
    <name type="scientific">marine metagenome</name>
    <dbReference type="NCBI Taxonomy" id="408172"/>
    <lineage>
        <taxon>unclassified sequences</taxon>
        <taxon>metagenomes</taxon>
        <taxon>ecological metagenomes</taxon>
    </lineage>
</organism>
<keyword evidence="1" id="KW-0472">Membrane</keyword>
<dbReference type="EMBL" id="UINC01223635">
    <property type="protein sequence ID" value="SVE52916.1"/>
    <property type="molecule type" value="Genomic_DNA"/>
</dbReference>
<dbReference type="SUPFAM" id="SSF48695">
    <property type="entry name" value="Multiheme cytochromes"/>
    <property type="match status" value="1"/>
</dbReference>
<dbReference type="InterPro" id="IPR036280">
    <property type="entry name" value="Multihaem_cyt_sf"/>
</dbReference>
<feature type="transmembrane region" description="Helical" evidence="1">
    <location>
        <begin position="16"/>
        <end position="42"/>
    </location>
</feature>
<evidence type="ECO:0000313" key="3">
    <source>
        <dbReference type="EMBL" id="SVE52916.1"/>
    </source>
</evidence>
<evidence type="ECO:0000256" key="1">
    <source>
        <dbReference type="SAM" id="Phobius"/>
    </source>
</evidence>
<protein>
    <recommendedName>
        <fullName evidence="2">Cytochrome c7-like domain-containing protein</fullName>
    </recommendedName>
</protein>
<reference evidence="3" key="1">
    <citation type="submission" date="2018-05" db="EMBL/GenBank/DDBJ databases">
        <authorList>
            <person name="Lanie J.A."/>
            <person name="Ng W.-L."/>
            <person name="Kazmierczak K.M."/>
            <person name="Andrzejewski T.M."/>
            <person name="Davidsen T.M."/>
            <person name="Wayne K.J."/>
            <person name="Tettelin H."/>
            <person name="Glass J.I."/>
            <person name="Rusch D."/>
            <person name="Podicherti R."/>
            <person name="Tsui H.-C.T."/>
            <person name="Winkler M.E."/>
        </authorList>
    </citation>
    <scope>NUCLEOTIDE SEQUENCE</scope>
</reference>
<dbReference type="PANTHER" id="PTHR39425:SF1">
    <property type="entry name" value="CYTOCHROME C7-LIKE DOMAIN-CONTAINING PROTEIN"/>
    <property type="match status" value="1"/>
</dbReference>
<evidence type="ECO:0000259" key="2">
    <source>
        <dbReference type="Pfam" id="PF14522"/>
    </source>
</evidence>
<dbReference type="AlphaFoldDB" id="A0A383E7V1"/>
<feature type="domain" description="Cytochrome c7-like" evidence="2">
    <location>
        <begin position="130"/>
        <end position="204"/>
    </location>
</feature>
<dbReference type="InterPro" id="IPR029467">
    <property type="entry name" value="Cyt_c7-like"/>
</dbReference>